<feature type="repeat" description="WD" evidence="1">
    <location>
        <begin position="1"/>
        <end position="35"/>
    </location>
</feature>
<comment type="caution">
    <text evidence="2">The sequence shown here is derived from an EMBL/GenBank/DDBJ whole genome shotgun (WGS) entry which is preliminary data.</text>
</comment>
<keyword evidence="3" id="KW-1185">Reference proteome</keyword>
<dbReference type="Proteomes" id="UP001433071">
    <property type="component" value="Unassembled WGS sequence"/>
</dbReference>
<protein>
    <recommendedName>
        <fullName evidence="4">Anaphase-promoting complex subunit 4 WD40 domain-containing protein</fullName>
    </recommendedName>
</protein>
<name>A0ABV1Z3I6_9HYPH</name>
<reference evidence="2 3" key="1">
    <citation type="journal article" date="2024" name="Proc. Natl. Acad. Sci. U.S.A.">
        <title>The evolutionary genomics of adaptation to stress in wild rhizobium bacteria.</title>
        <authorList>
            <person name="Kehlet-Delgado H."/>
            <person name="Montoya A.P."/>
            <person name="Jensen K.T."/>
            <person name="Wendlandt C.E."/>
            <person name="Dexheimer C."/>
            <person name="Roberts M."/>
            <person name="Torres Martinez L."/>
            <person name="Friesen M.L."/>
            <person name="Griffitts J.S."/>
            <person name="Porter S.S."/>
        </authorList>
    </citation>
    <scope>NUCLEOTIDE SEQUENCE [LARGE SCALE GENOMIC DNA]</scope>
    <source>
        <strain evidence="2 3">M0641</strain>
    </source>
</reference>
<evidence type="ECO:0000313" key="3">
    <source>
        <dbReference type="Proteomes" id="UP001433071"/>
    </source>
</evidence>
<dbReference type="SUPFAM" id="SSF50978">
    <property type="entry name" value="WD40 repeat-like"/>
    <property type="match status" value="1"/>
</dbReference>
<dbReference type="InterPro" id="IPR036322">
    <property type="entry name" value="WD40_repeat_dom_sf"/>
</dbReference>
<sequence>MTDLAFTPDGQELVSSSDDKTIRIRDWQSGVTLRTIRAISVTAMPTLMSVRPAWMHAAIALTPKIIPARAIVPNPMDRLA</sequence>
<dbReference type="RefSeq" id="WP_434221231.1">
    <property type="nucleotide sequence ID" value="NZ_JAMYQB010000016.1"/>
</dbReference>
<evidence type="ECO:0000256" key="1">
    <source>
        <dbReference type="PROSITE-ProRule" id="PRU00221"/>
    </source>
</evidence>
<dbReference type="PROSITE" id="PS50082">
    <property type="entry name" value="WD_REPEATS_2"/>
    <property type="match status" value="1"/>
</dbReference>
<dbReference type="InterPro" id="IPR015943">
    <property type="entry name" value="WD40/YVTN_repeat-like_dom_sf"/>
</dbReference>
<accession>A0ABV1Z3I6</accession>
<evidence type="ECO:0000313" key="2">
    <source>
        <dbReference type="EMBL" id="MER9406341.1"/>
    </source>
</evidence>
<dbReference type="EMBL" id="JAMYQB010000016">
    <property type="protein sequence ID" value="MER9406341.1"/>
    <property type="molecule type" value="Genomic_DNA"/>
</dbReference>
<dbReference type="Gene3D" id="2.130.10.10">
    <property type="entry name" value="YVTN repeat-like/Quinoprotein amine dehydrogenase"/>
    <property type="match status" value="1"/>
</dbReference>
<dbReference type="InterPro" id="IPR001680">
    <property type="entry name" value="WD40_rpt"/>
</dbReference>
<keyword evidence="1" id="KW-0853">WD repeat</keyword>
<organism evidence="2 3">
    <name type="scientific">Mesorhizobium caraganae</name>
    <dbReference type="NCBI Taxonomy" id="483206"/>
    <lineage>
        <taxon>Bacteria</taxon>
        <taxon>Pseudomonadati</taxon>
        <taxon>Pseudomonadota</taxon>
        <taxon>Alphaproteobacteria</taxon>
        <taxon>Hyphomicrobiales</taxon>
        <taxon>Phyllobacteriaceae</taxon>
        <taxon>Mesorhizobium</taxon>
    </lineage>
</organism>
<evidence type="ECO:0008006" key="4">
    <source>
        <dbReference type="Google" id="ProtNLM"/>
    </source>
</evidence>
<gene>
    <name evidence="2" type="ORF">NKI36_20120</name>
</gene>
<proteinExistence type="predicted"/>